<dbReference type="PATRIC" id="fig|46506.5.peg.3378"/>
<dbReference type="STRING" id="46506.AA415_03140"/>
<name>A0A120A0D9_BACSE</name>
<comment type="caution">
    <text evidence="1">The sequence shown here is derived from an EMBL/GenBank/DDBJ whole genome shotgun (WGS) entry which is preliminary data.</text>
</comment>
<evidence type="ECO:0000313" key="1">
    <source>
        <dbReference type="EMBL" id="KWR51899.1"/>
    </source>
</evidence>
<sequence>MENLKFSVGDNVKIVSNDLQPEMVGKIGRIKKVYPSFSEDSDNNIHPSYFYRVEVGGTVLKGIATNEDLKSVSH</sequence>
<reference evidence="1 2" key="1">
    <citation type="journal article" date="2016" name="BMC Genomics">
        <title>Type VI secretion systems of human gut Bacteroidales segregate into three genetic architectures, two of which are contained on mobile genetic elements.</title>
        <authorList>
            <person name="Coyne M.J."/>
            <person name="Roelofs K.G."/>
            <person name="Comstock L.E."/>
        </authorList>
    </citation>
    <scope>NUCLEOTIDE SEQUENCE [LARGE SCALE GENOMIC DNA]</scope>
    <source>
        <strain evidence="1 2">CL09T03C01</strain>
    </source>
</reference>
<gene>
    <name evidence="1" type="ORF">AA415_03140</name>
</gene>
<keyword evidence="2" id="KW-1185">Reference proteome</keyword>
<dbReference type="EMBL" id="LRGC01000027">
    <property type="protein sequence ID" value="KWR51899.1"/>
    <property type="molecule type" value="Genomic_DNA"/>
</dbReference>
<organism evidence="1 2">
    <name type="scientific">Bacteroides stercoris</name>
    <dbReference type="NCBI Taxonomy" id="46506"/>
    <lineage>
        <taxon>Bacteria</taxon>
        <taxon>Pseudomonadati</taxon>
        <taxon>Bacteroidota</taxon>
        <taxon>Bacteroidia</taxon>
        <taxon>Bacteroidales</taxon>
        <taxon>Bacteroidaceae</taxon>
        <taxon>Bacteroides</taxon>
    </lineage>
</organism>
<proteinExistence type="predicted"/>
<accession>A0A120A0D9</accession>
<dbReference type="RefSeq" id="WP_060386660.1">
    <property type="nucleotide sequence ID" value="NZ_JADMRQ010000018.1"/>
</dbReference>
<protein>
    <submittedName>
        <fullName evidence="1">Uncharacterized protein</fullName>
    </submittedName>
</protein>
<dbReference type="AlphaFoldDB" id="A0A120A0D9"/>
<evidence type="ECO:0000313" key="2">
    <source>
        <dbReference type="Proteomes" id="UP000056419"/>
    </source>
</evidence>
<dbReference type="Proteomes" id="UP000056419">
    <property type="component" value="Unassembled WGS sequence"/>
</dbReference>